<evidence type="ECO:0000256" key="5">
    <source>
        <dbReference type="ARBA" id="ARBA00022741"/>
    </source>
</evidence>
<dbReference type="Pfam" id="PF02518">
    <property type="entry name" value="HATPase_c"/>
    <property type="match status" value="1"/>
</dbReference>
<dbReference type="KEGG" id="parq:DSM112329_04496"/>
<dbReference type="GO" id="GO:0000155">
    <property type="term" value="F:phosphorelay sensor kinase activity"/>
    <property type="evidence" value="ECO:0007669"/>
    <property type="project" value="InterPro"/>
</dbReference>
<dbReference type="SUPFAM" id="SSF55874">
    <property type="entry name" value="ATPase domain of HSP90 chaperone/DNA topoisomerase II/histidine kinase"/>
    <property type="match status" value="1"/>
</dbReference>
<name>A0AAU7B164_9ACTN</name>
<dbReference type="GO" id="GO:0005524">
    <property type="term" value="F:ATP binding"/>
    <property type="evidence" value="ECO:0007669"/>
    <property type="project" value="UniProtKB-KW"/>
</dbReference>
<sequence>MSDHPWRSVPPVPSVVPLRRWVAAQADGLSRTEFARLVAHRAALLGAALLLVLWAMTGQGTFWPGWAWLGLVAPVLLDVSFRWPRRFQTDASRRVALVWSLILTATLVLLAVWLLANTISGVKGFWPEWPLFGLATFGVFYSFLTLHDRVLIAQGRRTLRARIDLLSRTRRQAIDAQAAELRRIERDLHDGAQARLVALTLHLGRAEMRLDEQPEVQALIHDAQREAHQAIAELRDLARGIVPPLLADRGLVAAVRSLAARSPLGTEVIAETSRAIAPAVENAAYFVIAEAITNTAKHSGADRSWVRLREDSRALLVEVGDDGRGGADPAGSGLAGLRARVEALDGTLSVRSPPGGGTTLEVRLPCAS</sequence>
<feature type="domain" description="Histidine kinase/HSP90-like ATPase" evidence="10">
    <location>
        <begin position="279"/>
        <end position="368"/>
    </location>
</feature>
<dbReference type="GO" id="GO:0016020">
    <property type="term" value="C:membrane"/>
    <property type="evidence" value="ECO:0007669"/>
    <property type="project" value="InterPro"/>
</dbReference>
<keyword evidence="9" id="KW-0472">Membrane</keyword>
<dbReference type="PANTHER" id="PTHR24421:SF10">
    <property type="entry name" value="NITRATE_NITRITE SENSOR PROTEIN NARQ"/>
    <property type="match status" value="1"/>
</dbReference>
<dbReference type="InterPro" id="IPR050482">
    <property type="entry name" value="Sensor_HK_TwoCompSys"/>
</dbReference>
<protein>
    <recommendedName>
        <fullName evidence="2">histidine kinase</fullName>
        <ecNumber evidence="2">2.7.13.3</ecNumber>
    </recommendedName>
</protein>
<feature type="transmembrane region" description="Helical" evidence="9">
    <location>
        <begin position="38"/>
        <end position="57"/>
    </location>
</feature>
<dbReference type="CDD" id="cd16917">
    <property type="entry name" value="HATPase_UhpB-NarQ-NarX-like"/>
    <property type="match status" value="1"/>
</dbReference>
<dbReference type="GO" id="GO:0046983">
    <property type="term" value="F:protein dimerization activity"/>
    <property type="evidence" value="ECO:0007669"/>
    <property type="project" value="InterPro"/>
</dbReference>
<evidence type="ECO:0000259" key="10">
    <source>
        <dbReference type="SMART" id="SM00387"/>
    </source>
</evidence>
<accession>A0AAU7B164</accession>
<keyword evidence="6" id="KW-0418">Kinase</keyword>
<feature type="transmembrane region" description="Helical" evidence="9">
    <location>
        <begin position="63"/>
        <end position="83"/>
    </location>
</feature>
<evidence type="ECO:0000256" key="6">
    <source>
        <dbReference type="ARBA" id="ARBA00022777"/>
    </source>
</evidence>
<evidence type="ECO:0000256" key="4">
    <source>
        <dbReference type="ARBA" id="ARBA00022679"/>
    </source>
</evidence>
<proteinExistence type="predicted"/>
<keyword evidence="5" id="KW-0547">Nucleotide-binding</keyword>
<dbReference type="SMART" id="SM00387">
    <property type="entry name" value="HATPase_c"/>
    <property type="match status" value="1"/>
</dbReference>
<dbReference type="InterPro" id="IPR036890">
    <property type="entry name" value="HATPase_C_sf"/>
</dbReference>
<feature type="transmembrane region" description="Helical" evidence="9">
    <location>
        <begin position="95"/>
        <end position="116"/>
    </location>
</feature>
<dbReference type="Gene3D" id="1.20.5.1930">
    <property type="match status" value="1"/>
</dbReference>
<feature type="transmembrane region" description="Helical" evidence="9">
    <location>
        <begin position="131"/>
        <end position="152"/>
    </location>
</feature>
<keyword evidence="3" id="KW-0597">Phosphoprotein</keyword>
<dbReference type="Pfam" id="PF07730">
    <property type="entry name" value="HisKA_3"/>
    <property type="match status" value="1"/>
</dbReference>
<evidence type="ECO:0000256" key="3">
    <source>
        <dbReference type="ARBA" id="ARBA00022553"/>
    </source>
</evidence>
<keyword evidence="9" id="KW-1133">Transmembrane helix</keyword>
<dbReference type="AlphaFoldDB" id="A0AAU7B164"/>
<evidence type="ECO:0000256" key="8">
    <source>
        <dbReference type="ARBA" id="ARBA00023012"/>
    </source>
</evidence>
<organism evidence="11">
    <name type="scientific">Paraconexibacter sp. AEG42_29</name>
    <dbReference type="NCBI Taxonomy" id="2997339"/>
    <lineage>
        <taxon>Bacteria</taxon>
        <taxon>Bacillati</taxon>
        <taxon>Actinomycetota</taxon>
        <taxon>Thermoleophilia</taxon>
        <taxon>Solirubrobacterales</taxon>
        <taxon>Paraconexibacteraceae</taxon>
        <taxon>Paraconexibacter</taxon>
    </lineage>
</organism>
<evidence type="ECO:0000256" key="1">
    <source>
        <dbReference type="ARBA" id="ARBA00000085"/>
    </source>
</evidence>
<reference evidence="11" key="1">
    <citation type="submission" date="2022-12" db="EMBL/GenBank/DDBJ databases">
        <title>Paraconexibacter alkalitolerans sp. nov. and Baekduia alba sp. nov., isolated from soil and emended description of the genera Paraconexibacter (Chun et al., 2020) and Baekduia (An et al., 2020).</title>
        <authorList>
            <person name="Vieira S."/>
            <person name="Huber K.J."/>
            <person name="Geppert A."/>
            <person name="Wolf J."/>
            <person name="Neumann-Schaal M."/>
            <person name="Muesken M."/>
            <person name="Overmann J."/>
        </authorList>
    </citation>
    <scope>NUCLEOTIDE SEQUENCE</scope>
    <source>
        <strain evidence="11">AEG42_29</strain>
    </source>
</reference>
<evidence type="ECO:0000313" key="11">
    <source>
        <dbReference type="EMBL" id="XAY07608.1"/>
    </source>
</evidence>
<evidence type="ECO:0000256" key="2">
    <source>
        <dbReference type="ARBA" id="ARBA00012438"/>
    </source>
</evidence>
<dbReference type="PANTHER" id="PTHR24421">
    <property type="entry name" value="NITRATE/NITRITE SENSOR PROTEIN NARX-RELATED"/>
    <property type="match status" value="1"/>
</dbReference>
<evidence type="ECO:0000256" key="7">
    <source>
        <dbReference type="ARBA" id="ARBA00022840"/>
    </source>
</evidence>
<keyword evidence="8" id="KW-0902">Two-component regulatory system</keyword>
<dbReference type="EMBL" id="CP114014">
    <property type="protein sequence ID" value="XAY07608.1"/>
    <property type="molecule type" value="Genomic_DNA"/>
</dbReference>
<dbReference type="EC" id="2.7.13.3" evidence="2"/>
<keyword evidence="4" id="KW-0808">Transferase</keyword>
<gene>
    <name evidence="11" type="ORF">DSM112329_04496</name>
</gene>
<dbReference type="InterPro" id="IPR011712">
    <property type="entry name" value="Sig_transdc_His_kin_sub3_dim/P"/>
</dbReference>
<dbReference type="RefSeq" id="WP_354698798.1">
    <property type="nucleotide sequence ID" value="NZ_CP114014.1"/>
</dbReference>
<comment type="catalytic activity">
    <reaction evidence="1">
        <text>ATP + protein L-histidine = ADP + protein N-phospho-L-histidine.</text>
        <dbReference type="EC" id="2.7.13.3"/>
    </reaction>
</comment>
<dbReference type="Gene3D" id="3.30.565.10">
    <property type="entry name" value="Histidine kinase-like ATPase, C-terminal domain"/>
    <property type="match status" value="1"/>
</dbReference>
<evidence type="ECO:0000256" key="9">
    <source>
        <dbReference type="SAM" id="Phobius"/>
    </source>
</evidence>
<keyword evidence="9" id="KW-0812">Transmembrane</keyword>
<keyword evidence="7" id="KW-0067">ATP-binding</keyword>
<dbReference type="InterPro" id="IPR003594">
    <property type="entry name" value="HATPase_dom"/>
</dbReference>